<sequence>TCEFTTWGEWSICSTNCGFGQKGRSRLALTPTQCNSSCRDQNLVEFDTCYSNSSLTNCQVGLWSEWSNCVNNCNGGIQTRLRNIIKQAKCGGSKENCSNTIETRVCPEQRVCEQICMIGECFCRDSFIKSDNGSCIPINCPYPPASICPPHLQDCSSASFNCPNKTVNGEYLLESRCEAFCDGDWLIQGHVTSITCTGYGDWTINDAYCIPKEKPPTKIEIYPKAVPENNPNRCPFLIKTENDNGPVHDHCFYEINGVAKLKMYTNTTNNEDWLCFTEKLNYESMAG</sequence>
<dbReference type="SUPFAM" id="SSF82895">
    <property type="entry name" value="TSP-1 type 1 repeat"/>
    <property type="match status" value="2"/>
</dbReference>
<gene>
    <name evidence="1" type="ORF">OFUS_LOCUS17792</name>
</gene>
<dbReference type="InterPro" id="IPR036383">
    <property type="entry name" value="TSP1_rpt_sf"/>
</dbReference>
<proteinExistence type="predicted"/>
<dbReference type="EMBL" id="CAIIXF020000008">
    <property type="protein sequence ID" value="CAH1792872.1"/>
    <property type="molecule type" value="Genomic_DNA"/>
</dbReference>
<feature type="non-terminal residue" evidence="1">
    <location>
        <position position="287"/>
    </location>
</feature>
<reference evidence="1" key="1">
    <citation type="submission" date="2022-03" db="EMBL/GenBank/DDBJ databases">
        <authorList>
            <person name="Martin C."/>
        </authorList>
    </citation>
    <scope>NUCLEOTIDE SEQUENCE</scope>
</reference>
<comment type="caution">
    <text evidence="1">The sequence shown here is derived from an EMBL/GenBank/DDBJ whole genome shotgun (WGS) entry which is preliminary data.</text>
</comment>
<evidence type="ECO:0000313" key="1">
    <source>
        <dbReference type="EMBL" id="CAH1792872.1"/>
    </source>
</evidence>
<dbReference type="Proteomes" id="UP000749559">
    <property type="component" value="Unassembled WGS sequence"/>
</dbReference>
<evidence type="ECO:0000313" key="2">
    <source>
        <dbReference type="Proteomes" id="UP000749559"/>
    </source>
</evidence>
<name>A0A8J1Y616_OWEFU</name>
<dbReference type="OrthoDB" id="98591at2759"/>
<feature type="non-terminal residue" evidence="1">
    <location>
        <position position="1"/>
    </location>
</feature>
<dbReference type="Pfam" id="PF00090">
    <property type="entry name" value="TSP_1"/>
    <property type="match status" value="2"/>
</dbReference>
<accession>A0A8J1Y616</accession>
<dbReference type="PROSITE" id="PS50092">
    <property type="entry name" value="TSP1"/>
    <property type="match status" value="2"/>
</dbReference>
<keyword evidence="2" id="KW-1185">Reference proteome</keyword>
<organism evidence="1 2">
    <name type="scientific">Owenia fusiformis</name>
    <name type="common">Polychaete worm</name>
    <dbReference type="NCBI Taxonomy" id="6347"/>
    <lineage>
        <taxon>Eukaryota</taxon>
        <taxon>Metazoa</taxon>
        <taxon>Spiralia</taxon>
        <taxon>Lophotrochozoa</taxon>
        <taxon>Annelida</taxon>
        <taxon>Polychaeta</taxon>
        <taxon>Sedentaria</taxon>
        <taxon>Canalipalpata</taxon>
        <taxon>Sabellida</taxon>
        <taxon>Oweniida</taxon>
        <taxon>Oweniidae</taxon>
        <taxon>Owenia</taxon>
    </lineage>
</organism>
<dbReference type="SMART" id="SM00209">
    <property type="entry name" value="TSP1"/>
    <property type="match status" value="2"/>
</dbReference>
<dbReference type="AlphaFoldDB" id="A0A8J1Y616"/>
<dbReference type="Gene3D" id="2.20.100.10">
    <property type="entry name" value="Thrombospondin type-1 (TSP1) repeat"/>
    <property type="match status" value="2"/>
</dbReference>
<protein>
    <submittedName>
        <fullName evidence="1">Uncharacterized protein</fullName>
    </submittedName>
</protein>
<dbReference type="InterPro" id="IPR000884">
    <property type="entry name" value="TSP1_rpt"/>
</dbReference>